<dbReference type="Gramene" id="BGIOSGA036369-TA">
    <property type="protein sequence ID" value="BGIOSGA036369-PA"/>
    <property type="gene ID" value="BGIOSGA036369"/>
</dbReference>
<organism evidence="2 3">
    <name type="scientific">Oryza sativa subsp. indica</name>
    <name type="common">Rice</name>
    <dbReference type="NCBI Taxonomy" id="39946"/>
    <lineage>
        <taxon>Eukaryota</taxon>
        <taxon>Viridiplantae</taxon>
        <taxon>Streptophyta</taxon>
        <taxon>Embryophyta</taxon>
        <taxon>Tracheophyta</taxon>
        <taxon>Spermatophyta</taxon>
        <taxon>Magnoliopsida</taxon>
        <taxon>Liliopsida</taxon>
        <taxon>Poales</taxon>
        <taxon>Poaceae</taxon>
        <taxon>BOP clade</taxon>
        <taxon>Oryzoideae</taxon>
        <taxon>Oryzeae</taxon>
        <taxon>Oryzinae</taxon>
        <taxon>Oryza</taxon>
        <taxon>Oryza sativa</taxon>
    </lineage>
</organism>
<keyword evidence="3" id="KW-1185">Reference proteome</keyword>
<evidence type="ECO:0000256" key="1">
    <source>
        <dbReference type="SAM" id="MobiDB-lite"/>
    </source>
</evidence>
<dbReference type="Proteomes" id="UP000007015">
    <property type="component" value="Chromosome 12"/>
</dbReference>
<feature type="region of interest" description="Disordered" evidence="1">
    <location>
        <begin position="1"/>
        <end position="102"/>
    </location>
</feature>
<name>A2ZJK1_ORYSI</name>
<dbReference type="HOGENOM" id="CLU_1689597_0_0_1"/>
<accession>A2ZJK1</accession>
<dbReference type="EMBL" id="CM000137">
    <property type="protein sequence ID" value="EAY82785.1"/>
    <property type="molecule type" value="Genomic_DNA"/>
</dbReference>
<gene>
    <name evidence="2" type="ORF">OsI_37990</name>
</gene>
<protein>
    <submittedName>
        <fullName evidence="2">Uncharacterized protein</fullName>
    </submittedName>
</protein>
<feature type="compositionally biased region" description="Gly residues" evidence="1">
    <location>
        <begin position="70"/>
        <end position="85"/>
    </location>
</feature>
<dbReference type="AlphaFoldDB" id="A2ZJK1"/>
<evidence type="ECO:0000313" key="3">
    <source>
        <dbReference type="Proteomes" id="UP000007015"/>
    </source>
</evidence>
<sequence>MKMGRQAEAVRGGGGGDGNNTDLRRGGGGQRGPKMGRQAEATAWRWRQRPRQRRSEMGSRRLGSGKVGRKWGGIRGCGRGCGGSGRRQRWGGRRMGDMGVRSPLPPSTCTDCRLFISFTIELGSPPPPSTCVAHCFVVSSAPKLQSALSQGQAQRT</sequence>
<evidence type="ECO:0000313" key="2">
    <source>
        <dbReference type="EMBL" id="EAY82785.1"/>
    </source>
</evidence>
<reference evidence="2 3" key="1">
    <citation type="journal article" date="2005" name="PLoS Biol.">
        <title>The genomes of Oryza sativa: a history of duplications.</title>
        <authorList>
            <person name="Yu J."/>
            <person name="Wang J."/>
            <person name="Lin W."/>
            <person name="Li S."/>
            <person name="Li H."/>
            <person name="Zhou J."/>
            <person name="Ni P."/>
            <person name="Dong W."/>
            <person name="Hu S."/>
            <person name="Zeng C."/>
            <person name="Zhang J."/>
            <person name="Zhang Y."/>
            <person name="Li R."/>
            <person name="Xu Z."/>
            <person name="Li S."/>
            <person name="Li X."/>
            <person name="Zheng H."/>
            <person name="Cong L."/>
            <person name="Lin L."/>
            <person name="Yin J."/>
            <person name="Geng J."/>
            <person name="Li G."/>
            <person name="Shi J."/>
            <person name="Liu J."/>
            <person name="Lv H."/>
            <person name="Li J."/>
            <person name="Wang J."/>
            <person name="Deng Y."/>
            <person name="Ran L."/>
            <person name="Shi X."/>
            <person name="Wang X."/>
            <person name="Wu Q."/>
            <person name="Li C."/>
            <person name="Ren X."/>
            <person name="Wang J."/>
            <person name="Wang X."/>
            <person name="Li D."/>
            <person name="Liu D."/>
            <person name="Zhang X."/>
            <person name="Ji Z."/>
            <person name="Zhao W."/>
            <person name="Sun Y."/>
            <person name="Zhang Z."/>
            <person name="Bao J."/>
            <person name="Han Y."/>
            <person name="Dong L."/>
            <person name="Ji J."/>
            <person name="Chen P."/>
            <person name="Wu S."/>
            <person name="Liu J."/>
            <person name="Xiao Y."/>
            <person name="Bu D."/>
            <person name="Tan J."/>
            <person name="Yang L."/>
            <person name="Ye C."/>
            <person name="Zhang J."/>
            <person name="Xu J."/>
            <person name="Zhou Y."/>
            <person name="Yu Y."/>
            <person name="Zhang B."/>
            <person name="Zhuang S."/>
            <person name="Wei H."/>
            <person name="Liu B."/>
            <person name="Lei M."/>
            <person name="Yu H."/>
            <person name="Li Y."/>
            <person name="Xu H."/>
            <person name="Wei S."/>
            <person name="He X."/>
            <person name="Fang L."/>
            <person name="Zhang Z."/>
            <person name="Zhang Y."/>
            <person name="Huang X."/>
            <person name="Su Z."/>
            <person name="Tong W."/>
            <person name="Li J."/>
            <person name="Tong Z."/>
            <person name="Li S."/>
            <person name="Ye J."/>
            <person name="Wang L."/>
            <person name="Fang L."/>
            <person name="Lei T."/>
            <person name="Chen C."/>
            <person name="Chen H."/>
            <person name="Xu Z."/>
            <person name="Li H."/>
            <person name="Huang H."/>
            <person name="Zhang F."/>
            <person name="Xu H."/>
            <person name="Li N."/>
            <person name="Zhao C."/>
            <person name="Li S."/>
            <person name="Dong L."/>
            <person name="Huang Y."/>
            <person name="Li L."/>
            <person name="Xi Y."/>
            <person name="Qi Q."/>
            <person name="Li W."/>
            <person name="Zhang B."/>
            <person name="Hu W."/>
            <person name="Zhang Y."/>
            <person name="Tian X."/>
            <person name="Jiao Y."/>
            <person name="Liang X."/>
            <person name="Jin J."/>
            <person name="Gao L."/>
            <person name="Zheng W."/>
            <person name="Hao B."/>
            <person name="Liu S."/>
            <person name="Wang W."/>
            <person name="Yuan L."/>
            <person name="Cao M."/>
            <person name="McDermott J."/>
            <person name="Samudrala R."/>
            <person name="Wang J."/>
            <person name="Wong G.K."/>
            <person name="Yang H."/>
        </authorList>
    </citation>
    <scope>NUCLEOTIDE SEQUENCE [LARGE SCALE GENOMIC DNA]</scope>
    <source>
        <strain evidence="3">cv. 93-11</strain>
    </source>
</reference>
<proteinExistence type="predicted"/>